<organism evidence="1 3">
    <name type="scientific">Phytophthora kernoviae</name>
    <dbReference type="NCBI Taxonomy" id="325452"/>
    <lineage>
        <taxon>Eukaryota</taxon>
        <taxon>Sar</taxon>
        <taxon>Stramenopiles</taxon>
        <taxon>Oomycota</taxon>
        <taxon>Peronosporomycetes</taxon>
        <taxon>Peronosporales</taxon>
        <taxon>Peronosporaceae</taxon>
        <taxon>Phytophthora</taxon>
    </lineage>
</organism>
<protein>
    <submittedName>
        <fullName evidence="1">Uncharacterized protein</fullName>
    </submittedName>
</protein>
<dbReference type="AlphaFoldDB" id="A0A3F2S1P6"/>
<reference evidence="3 4" key="1">
    <citation type="submission" date="2018-07" db="EMBL/GenBank/DDBJ databases">
        <title>Genome sequencing of oomycete isolates from Chile give support for New Zealand origin for Phytophthora kernoviae and make available the first Nothophytophthora sp. genome.</title>
        <authorList>
            <person name="Studholme D.J."/>
            <person name="Sanfuentes E."/>
            <person name="Panda P."/>
            <person name="Hill R."/>
            <person name="Sambles C."/>
            <person name="Grant M."/>
            <person name="Williams N.M."/>
            <person name="Mcdougal R.L."/>
        </authorList>
    </citation>
    <scope>NUCLEOTIDE SEQUENCE [LARGE SCALE GENOMIC DNA]</scope>
    <source>
        <strain evidence="1">Chile6</strain>
        <strain evidence="2">Chile7</strain>
    </source>
</reference>
<sequence>MLTNGTLIIKVHRIETYFVEDKHHEKMHAVRFAMGKSEIQTKFRKHDAKIDEMLTLHVKDAVADAKLTLEVLQKPKKSLVATQQSLVDLQKTRLERKVIFTFGPKWESNTVQVFFTVDWKCSDKTLATIDVLRRPRFMRVSYYYDTYKTVYNYMTSFRVVAPFARFRESIANTVLTTVAGKTLFEIDEAWQFVLEKKDRVVETAVKAKKFATEKVSAASSAVYNTVAGAAEHASSTTYGVIKGVTITLLSYVPVMGPKLVV</sequence>
<gene>
    <name evidence="2" type="ORF">BBJ29_003875</name>
    <name evidence="1" type="ORF">BBP00_00000971</name>
</gene>
<evidence type="ECO:0000313" key="4">
    <source>
        <dbReference type="Proteomes" id="UP000284657"/>
    </source>
</evidence>
<evidence type="ECO:0000313" key="1">
    <source>
        <dbReference type="EMBL" id="RLN68542.1"/>
    </source>
</evidence>
<name>A0A3F2S1P6_9STRA</name>
<dbReference type="EMBL" id="MBAD02000311">
    <property type="protein sequence ID" value="RLN70021.1"/>
    <property type="molecule type" value="Genomic_DNA"/>
</dbReference>
<proteinExistence type="predicted"/>
<dbReference type="EMBL" id="MBDO02000012">
    <property type="protein sequence ID" value="RLN68542.1"/>
    <property type="molecule type" value="Genomic_DNA"/>
</dbReference>
<comment type="caution">
    <text evidence="1">The sequence shown here is derived from an EMBL/GenBank/DDBJ whole genome shotgun (WGS) entry which is preliminary data.</text>
</comment>
<accession>A0A3F2S1P6</accession>
<evidence type="ECO:0000313" key="2">
    <source>
        <dbReference type="EMBL" id="RLN70021.1"/>
    </source>
</evidence>
<dbReference type="OrthoDB" id="72231at2759"/>
<dbReference type="Proteomes" id="UP000277300">
    <property type="component" value="Unassembled WGS sequence"/>
</dbReference>
<evidence type="ECO:0000313" key="3">
    <source>
        <dbReference type="Proteomes" id="UP000277300"/>
    </source>
</evidence>
<dbReference type="Proteomes" id="UP000284657">
    <property type="component" value="Unassembled WGS sequence"/>
</dbReference>